<evidence type="ECO:0000313" key="4">
    <source>
        <dbReference type="EMBL" id="MBD8870195.1"/>
    </source>
</evidence>
<dbReference type="InterPro" id="IPR002347">
    <property type="entry name" value="SDR_fam"/>
</dbReference>
<dbReference type="PANTHER" id="PTHR43157">
    <property type="entry name" value="PHOSPHATIDYLINOSITOL-GLYCAN BIOSYNTHESIS CLASS F PROTEIN-RELATED"/>
    <property type="match status" value="1"/>
</dbReference>
<keyword evidence="5" id="KW-1185">Reference proteome</keyword>
<dbReference type="Gene3D" id="3.40.50.720">
    <property type="entry name" value="NAD(P)-binding Rossmann-like Domain"/>
    <property type="match status" value="1"/>
</dbReference>
<dbReference type="EMBL" id="JACYXZ010000003">
    <property type="protein sequence ID" value="MBD8870195.1"/>
    <property type="molecule type" value="Genomic_DNA"/>
</dbReference>
<sequence>MKTILVTGSTDGIGLATATRLTSLGHHVILHGRDAERLERAEATVGEAAGGSGSVEGHLADLARPEQVEALAGAVAERHETLDALINNAGVLRVPGPARGELGDVRFAVNTIAPYLLTRSLLPLLAASGRVVNVSSAAQSPVDLRALAGEVELADMPAYAQSKLALTMWSRHLASTLDGDQVVVAVNPGSLLATKMVRDGFGVSGSDVAQGADILVRAALDDEFGGRSGEYFDNDAGRFAPPHPDALDPAKVDEVVRAIEAVLARRS</sequence>
<dbReference type="PRINTS" id="PR00080">
    <property type="entry name" value="SDRFAMILY"/>
</dbReference>
<dbReference type="InterPro" id="IPR036291">
    <property type="entry name" value="NAD(P)-bd_dom_sf"/>
</dbReference>
<evidence type="ECO:0000256" key="3">
    <source>
        <dbReference type="RuleBase" id="RU000363"/>
    </source>
</evidence>
<proteinExistence type="inferred from homology"/>
<evidence type="ECO:0000256" key="2">
    <source>
        <dbReference type="ARBA" id="ARBA00023002"/>
    </source>
</evidence>
<gene>
    <name evidence="4" type="ORF">IE331_11225</name>
</gene>
<dbReference type="RefSeq" id="WP_192143530.1">
    <property type="nucleotide sequence ID" value="NZ_JACYXZ010000003.1"/>
</dbReference>
<evidence type="ECO:0000256" key="1">
    <source>
        <dbReference type="ARBA" id="ARBA00006484"/>
    </source>
</evidence>
<protein>
    <submittedName>
        <fullName evidence="4">SDR family NAD(P)-dependent oxidoreductase</fullName>
    </submittedName>
</protein>
<organism evidence="4 5">
    <name type="scientific">Nocardioides donggukensis</name>
    <dbReference type="NCBI Taxonomy" id="2774019"/>
    <lineage>
        <taxon>Bacteria</taxon>
        <taxon>Bacillati</taxon>
        <taxon>Actinomycetota</taxon>
        <taxon>Actinomycetes</taxon>
        <taxon>Propionibacteriales</taxon>
        <taxon>Nocardioidaceae</taxon>
        <taxon>Nocardioides</taxon>
    </lineage>
</organism>
<dbReference type="AlphaFoldDB" id="A0A927Q052"/>
<dbReference type="Pfam" id="PF00106">
    <property type="entry name" value="adh_short"/>
    <property type="match status" value="1"/>
</dbReference>
<dbReference type="PRINTS" id="PR00081">
    <property type="entry name" value="GDHRDH"/>
</dbReference>
<dbReference type="Proteomes" id="UP000616839">
    <property type="component" value="Unassembled WGS sequence"/>
</dbReference>
<comment type="caution">
    <text evidence="4">The sequence shown here is derived from an EMBL/GenBank/DDBJ whole genome shotgun (WGS) entry which is preliminary data.</text>
</comment>
<comment type="similarity">
    <text evidence="1 3">Belongs to the short-chain dehydrogenases/reductases (SDR) family.</text>
</comment>
<keyword evidence="2" id="KW-0560">Oxidoreductase</keyword>
<dbReference type="InterPro" id="IPR020904">
    <property type="entry name" value="Sc_DH/Rdtase_CS"/>
</dbReference>
<reference evidence="4" key="1">
    <citation type="submission" date="2020-09" db="EMBL/GenBank/DDBJ databases">
        <title>Nocardioides sp. strain MJB4 16S ribosomal RNA gene Genome sequencing and assembly.</title>
        <authorList>
            <person name="Kim I."/>
        </authorList>
    </citation>
    <scope>NUCLEOTIDE SEQUENCE</scope>
    <source>
        <strain evidence="4">MJB4</strain>
    </source>
</reference>
<dbReference type="SUPFAM" id="SSF51735">
    <property type="entry name" value="NAD(P)-binding Rossmann-fold domains"/>
    <property type="match status" value="1"/>
</dbReference>
<evidence type="ECO:0000313" key="5">
    <source>
        <dbReference type="Proteomes" id="UP000616839"/>
    </source>
</evidence>
<name>A0A927Q052_9ACTN</name>
<accession>A0A927Q052</accession>
<dbReference type="PROSITE" id="PS00061">
    <property type="entry name" value="ADH_SHORT"/>
    <property type="match status" value="1"/>
</dbReference>
<dbReference type="PANTHER" id="PTHR43157:SF31">
    <property type="entry name" value="PHOSPHATIDYLINOSITOL-GLYCAN BIOSYNTHESIS CLASS F PROTEIN"/>
    <property type="match status" value="1"/>
</dbReference>
<dbReference type="GO" id="GO:0016491">
    <property type="term" value="F:oxidoreductase activity"/>
    <property type="evidence" value="ECO:0007669"/>
    <property type="project" value="UniProtKB-KW"/>
</dbReference>